<proteinExistence type="predicted"/>
<sequence>MGRDKVSCREFKIINVPVNINLDVSIVINNNVFRLTPAFFKKSDLELRNKFVGKFSGFSTAHNLAYIKDHLQDITNLKNVYKRNDDQNIYFEFTSESDLFNACNTNLYIDNLKIKGVPRGTNWSDRDAFFSTRCSKHPKSMLAPFTCATGTNCVRISSPRKMCSPSSELIEDELISNPWNIDTVKEDEDVNTCSLQIHQDSYGLHSPTTAQGPALMDIIYSNSLTNPIQSSHEWAD</sequence>
<dbReference type="OrthoDB" id="2412271at2759"/>
<dbReference type="Proteomes" id="UP000265703">
    <property type="component" value="Unassembled WGS sequence"/>
</dbReference>
<dbReference type="AlphaFoldDB" id="A0A397RZE5"/>
<organism evidence="1 2">
    <name type="scientific">Glomus cerebriforme</name>
    <dbReference type="NCBI Taxonomy" id="658196"/>
    <lineage>
        <taxon>Eukaryota</taxon>
        <taxon>Fungi</taxon>
        <taxon>Fungi incertae sedis</taxon>
        <taxon>Mucoromycota</taxon>
        <taxon>Glomeromycotina</taxon>
        <taxon>Glomeromycetes</taxon>
        <taxon>Glomerales</taxon>
        <taxon>Glomeraceae</taxon>
        <taxon>Glomus</taxon>
    </lineage>
</organism>
<reference evidence="1 2" key="1">
    <citation type="submission" date="2018-06" db="EMBL/GenBank/DDBJ databases">
        <title>Comparative genomics reveals the genomic features of Rhizophagus irregularis, R. cerebriforme, R. diaphanum and Gigaspora rosea, and their symbiotic lifestyle signature.</title>
        <authorList>
            <person name="Morin E."/>
            <person name="San Clemente H."/>
            <person name="Chen E.C.H."/>
            <person name="De La Providencia I."/>
            <person name="Hainaut M."/>
            <person name="Kuo A."/>
            <person name="Kohler A."/>
            <person name="Murat C."/>
            <person name="Tang N."/>
            <person name="Roy S."/>
            <person name="Loubradou J."/>
            <person name="Henrissat B."/>
            <person name="Grigoriev I.V."/>
            <person name="Corradi N."/>
            <person name="Roux C."/>
            <person name="Martin F.M."/>
        </authorList>
    </citation>
    <scope>NUCLEOTIDE SEQUENCE [LARGE SCALE GENOMIC DNA]</scope>
    <source>
        <strain evidence="1 2">DAOM 227022</strain>
    </source>
</reference>
<evidence type="ECO:0000313" key="1">
    <source>
        <dbReference type="EMBL" id="RIA79600.1"/>
    </source>
</evidence>
<protein>
    <submittedName>
        <fullName evidence="1">Uncharacterized protein</fullName>
    </submittedName>
</protein>
<dbReference type="EMBL" id="QKYT01001218">
    <property type="protein sequence ID" value="RIA79600.1"/>
    <property type="molecule type" value="Genomic_DNA"/>
</dbReference>
<gene>
    <name evidence="1" type="ORF">C1645_745806</name>
</gene>
<comment type="caution">
    <text evidence="1">The sequence shown here is derived from an EMBL/GenBank/DDBJ whole genome shotgun (WGS) entry which is preliminary data.</text>
</comment>
<keyword evidence="2" id="KW-1185">Reference proteome</keyword>
<name>A0A397RZE5_9GLOM</name>
<evidence type="ECO:0000313" key="2">
    <source>
        <dbReference type="Proteomes" id="UP000265703"/>
    </source>
</evidence>
<accession>A0A397RZE5</accession>